<dbReference type="KEGG" id="pacs:FAZ98_28715"/>
<accession>A0A7Z2JK03</accession>
<dbReference type="EMBL" id="CP046916">
    <property type="protein sequence ID" value="QGZ65829.1"/>
    <property type="molecule type" value="Genomic_DNA"/>
</dbReference>
<dbReference type="AlphaFoldDB" id="A0A7Z2JK03"/>
<proteinExistence type="predicted"/>
<keyword evidence="2" id="KW-1185">Reference proteome</keyword>
<reference evidence="1 2" key="1">
    <citation type="submission" date="2019-12" db="EMBL/GenBank/DDBJ databases">
        <title>Paraburkholderia acidiphila 7Q-K02 sp. nov and Paraburkholderia acidisoli DHF22 sp. nov., two strains isolated from forest soil.</title>
        <authorList>
            <person name="Gao Z."/>
            <person name="Qiu L."/>
        </authorList>
    </citation>
    <scope>NUCLEOTIDE SEQUENCE [LARGE SCALE GENOMIC DNA]</scope>
    <source>
        <strain evidence="1 2">DHF22</strain>
    </source>
</reference>
<evidence type="ECO:0000313" key="1">
    <source>
        <dbReference type="EMBL" id="QGZ65829.1"/>
    </source>
</evidence>
<dbReference type="Proteomes" id="UP000433577">
    <property type="component" value="Chromosome 4"/>
</dbReference>
<organism evidence="1 2">
    <name type="scientific">Paraburkholderia acidisoli</name>
    <dbReference type="NCBI Taxonomy" id="2571748"/>
    <lineage>
        <taxon>Bacteria</taxon>
        <taxon>Pseudomonadati</taxon>
        <taxon>Pseudomonadota</taxon>
        <taxon>Betaproteobacteria</taxon>
        <taxon>Burkholderiales</taxon>
        <taxon>Burkholderiaceae</taxon>
        <taxon>Paraburkholderia</taxon>
    </lineage>
</organism>
<sequence length="82" mass="9007">MYQAIERHADDFNNLQALLADPAAFERLVALERALKESAQAVGDAQGGTDLDRSNRAKIYQGLLAASRVIAQLREQDPTQPN</sequence>
<evidence type="ECO:0000313" key="2">
    <source>
        <dbReference type="Proteomes" id="UP000433577"/>
    </source>
</evidence>
<dbReference type="RefSeq" id="WP_158956668.1">
    <property type="nucleotide sequence ID" value="NZ_CP046916.1"/>
</dbReference>
<gene>
    <name evidence="1" type="ORF">FAZ98_28715</name>
</gene>
<dbReference type="OrthoDB" id="9103915at2"/>
<name>A0A7Z2JK03_9BURK</name>
<protein>
    <submittedName>
        <fullName evidence="1">Type III secretion protein</fullName>
    </submittedName>
</protein>